<evidence type="ECO:0000313" key="2">
    <source>
        <dbReference type="EMBL" id="KFD69825.1"/>
    </source>
</evidence>
<evidence type="ECO:0000313" key="3">
    <source>
        <dbReference type="Proteomes" id="UP000030764"/>
    </source>
</evidence>
<accession>A0A085M738</accession>
<name>A0A085M738_9BILA</name>
<protein>
    <submittedName>
        <fullName evidence="1">Uncharacterized protein</fullName>
    </submittedName>
</protein>
<dbReference type="AlphaFoldDB" id="A0A085M738"/>
<reference evidence="1 3" key="1">
    <citation type="journal article" date="2014" name="Nat. Genet.">
        <title>Genome and transcriptome of the porcine whipworm Trichuris suis.</title>
        <authorList>
            <person name="Jex A.R."/>
            <person name="Nejsum P."/>
            <person name="Schwarz E.M."/>
            <person name="Hu L."/>
            <person name="Young N.D."/>
            <person name="Hall R.S."/>
            <person name="Korhonen P.K."/>
            <person name="Liao S."/>
            <person name="Thamsborg S."/>
            <person name="Xia J."/>
            <person name="Xu P."/>
            <person name="Wang S."/>
            <person name="Scheerlinck J.P."/>
            <person name="Hofmann A."/>
            <person name="Sternberg P.W."/>
            <person name="Wang J."/>
            <person name="Gasser R.B."/>
        </authorList>
    </citation>
    <scope>NUCLEOTIDE SEQUENCE [LARGE SCALE GENOMIC DNA]</scope>
    <source>
        <strain evidence="2">DCEP-RM93F</strain>
        <strain evidence="1">DCEP-RM93M</strain>
    </source>
</reference>
<proteinExistence type="predicted"/>
<sequence>MGSYSWLHATVLITVEVKEPSCLSFAAYCCIVNIVENLNASHILVEAIDVTTAGKKQLHYLCRANGDNDIIITFVQQFIMKEV</sequence>
<keyword evidence="3" id="KW-1185">Reference proteome</keyword>
<dbReference type="Proteomes" id="UP000030758">
    <property type="component" value="Unassembled WGS sequence"/>
</dbReference>
<dbReference type="EMBL" id="KL363221">
    <property type="protein sequence ID" value="KFD53034.1"/>
    <property type="molecule type" value="Genomic_DNA"/>
</dbReference>
<dbReference type="EMBL" id="KL367492">
    <property type="protein sequence ID" value="KFD69825.1"/>
    <property type="molecule type" value="Genomic_DNA"/>
</dbReference>
<dbReference type="Proteomes" id="UP000030764">
    <property type="component" value="Unassembled WGS sequence"/>
</dbReference>
<evidence type="ECO:0000313" key="1">
    <source>
        <dbReference type="EMBL" id="KFD53034.1"/>
    </source>
</evidence>
<organism evidence="1 3">
    <name type="scientific">Trichuris suis</name>
    <name type="common">pig whipworm</name>
    <dbReference type="NCBI Taxonomy" id="68888"/>
    <lineage>
        <taxon>Eukaryota</taxon>
        <taxon>Metazoa</taxon>
        <taxon>Ecdysozoa</taxon>
        <taxon>Nematoda</taxon>
        <taxon>Enoplea</taxon>
        <taxon>Dorylaimia</taxon>
        <taxon>Trichinellida</taxon>
        <taxon>Trichuridae</taxon>
        <taxon>Trichuris</taxon>
    </lineage>
</organism>
<gene>
    <name evidence="1" type="ORF">M513_06150</name>
    <name evidence="2" type="ORF">M514_06150</name>
</gene>